<evidence type="ECO:0000313" key="4">
    <source>
        <dbReference type="EMBL" id="MDU0366586.1"/>
    </source>
</evidence>
<comment type="caution">
    <text evidence="4">The sequence shown here is derived from an EMBL/GenBank/DDBJ whole genome shotgun (WGS) entry which is preliminary data.</text>
</comment>
<dbReference type="Proteomes" id="UP001263371">
    <property type="component" value="Unassembled WGS sequence"/>
</dbReference>
<evidence type="ECO:0000313" key="5">
    <source>
        <dbReference type="Proteomes" id="UP001263371"/>
    </source>
</evidence>
<dbReference type="EMBL" id="JAWDIS010000001">
    <property type="protein sequence ID" value="MDU0366586.1"/>
    <property type="molecule type" value="Genomic_DNA"/>
</dbReference>
<dbReference type="PANTHER" id="PTHR34385">
    <property type="entry name" value="D-ALANYL-D-ALANINE CARBOXYPEPTIDASE"/>
    <property type="match status" value="1"/>
</dbReference>
<dbReference type="InterPro" id="IPR052179">
    <property type="entry name" value="DD-CPase-like"/>
</dbReference>
<reference evidence="4 5" key="1">
    <citation type="submission" date="2023-09" db="EMBL/GenBank/DDBJ databases">
        <title>Microbacterium fusihabitans sp. nov., Microbacterium phycihabitans sp. nov., and Microbacterium cervinum sp. nov., isolated from dried seaweeds of beach.</title>
        <authorList>
            <person name="Lee S.D."/>
        </authorList>
    </citation>
    <scope>NUCLEOTIDE SEQUENCE [LARGE SCALE GENOMIC DNA]</scope>
    <source>
        <strain evidence="4 5">KSW4-17</strain>
    </source>
</reference>
<accession>A0ABU3T5E3</accession>
<feature type="domain" description="D-alanyl-D-alanine carboxypeptidase-like core" evidence="3">
    <location>
        <begin position="230"/>
        <end position="358"/>
    </location>
</feature>
<keyword evidence="2" id="KW-1133">Transmembrane helix</keyword>
<keyword evidence="2" id="KW-0472">Membrane</keyword>
<dbReference type="InterPro" id="IPR009045">
    <property type="entry name" value="Zn_M74/Hedgehog-like"/>
</dbReference>
<protein>
    <submittedName>
        <fullName evidence="4">M15 family metallopeptidase</fullName>
    </submittedName>
</protein>
<gene>
    <name evidence="4" type="ORF">RWH45_05130</name>
</gene>
<evidence type="ECO:0000256" key="2">
    <source>
        <dbReference type="SAM" id="Phobius"/>
    </source>
</evidence>
<dbReference type="Pfam" id="PF02557">
    <property type="entry name" value="VanY"/>
    <property type="match status" value="1"/>
</dbReference>
<organism evidence="4 5">
    <name type="scientific">Microbacterium galbum</name>
    <dbReference type="NCBI Taxonomy" id="3075994"/>
    <lineage>
        <taxon>Bacteria</taxon>
        <taxon>Bacillati</taxon>
        <taxon>Actinomycetota</taxon>
        <taxon>Actinomycetes</taxon>
        <taxon>Micrococcales</taxon>
        <taxon>Microbacteriaceae</taxon>
        <taxon>Microbacterium</taxon>
    </lineage>
</organism>
<evidence type="ECO:0000256" key="1">
    <source>
        <dbReference type="SAM" id="MobiDB-lite"/>
    </source>
</evidence>
<dbReference type="Gene3D" id="3.30.1380.10">
    <property type="match status" value="1"/>
</dbReference>
<feature type="transmembrane region" description="Helical" evidence="2">
    <location>
        <begin position="81"/>
        <end position="103"/>
    </location>
</feature>
<proteinExistence type="predicted"/>
<keyword evidence="5" id="KW-1185">Reference proteome</keyword>
<dbReference type="CDD" id="cd14852">
    <property type="entry name" value="LD-carboxypeptidase"/>
    <property type="match status" value="1"/>
</dbReference>
<evidence type="ECO:0000259" key="3">
    <source>
        <dbReference type="Pfam" id="PF02557"/>
    </source>
</evidence>
<dbReference type="InterPro" id="IPR003709">
    <property type="entry name" value="VanY-like_core_dom"/>
</dbReference>
<name>A0ABU3T5E3_9MICO</name>
<feature type="region of interest" description="Disordered" evidence="1">
    <location>
        <begin position="43"/>
        <end position="63"/>
    </location>
</feature>
<dbReference type="RefSeq" id="WP_315993805.1">
    <property type="nucleotide sequence ID" value="NZ_JAWDIS010000001.1"/>
</dbReference>
<dbReference type="InterPro" id="IPR058193">
    <property type="entry name" value="VanY/YodJ_core_dom"/>
</dbReference>
<dbReference type="PANTHER" id="PTHR34385:SF1">
    <property type="entry name" value="PEPTIDOGLYCAN L-ALANYL-D-GLUTAMATE ENDOPEPTIDASE CWLK"/>
    <property type="match status" value="1"/>
</dbReference>
<keyword evidence="2" id="KW-0812">Transmembrane</keyword>
<dbReference type="SUPFAM" id="SSF55166">
    <property type="entry name" value="Hedgehog/DD-peptidase"/>
    <property type="match status" value="1"/>
</dbReference>
<sequence length="385" mass="39593">MSPDPELSPRRAARAEAERLATAAVSVAPAPITRRQLREAATGALALPARPDEPAATPRGATRGRLPDLFAPLPLRRRRRLALVAGAAVAVLVGAVVVGAATLGRSADAEGSAAADASVVSAAVAGPPAVPDDGLPVPQVAAVAATATPCDDPAFTTALSQGDDTAAIAAAGGGAAFRSAVASGLAPCVSLSDPDREWLVVNKQRPLDPLDYYPGDLVMPSNVRALEQSALRAAPAEALSAMVRAASDAGVGEIGYLSAFRSYSTQQSTYAGRVAVGGVAEADRESARPGFSEHQTGKAVDIVPCNGSCATLDDVAASAQGAWVREHAWEFGFITRYAEGREDVSGYEPEAWHLRFIGPELAQAYHDGGYTTLEEFFGLPAAPTY</sequence>